<sequence>MALNFVTELLDVAPIDIIAGMSKTFTKDLPDALMSATLKEQALDMDFLWVSETGSAARNSLTSGLTMTPTHSFEDCPTLDIAIIGAHRYGYTPTEKEVNFVRKTYASCAAMLTICGGIAVPLQAGILSGKTATGPRFELDMLRTLAPGVKWVERRWVRDGSLWTSGALLNGLDMARAFVEQVWRRERAELVQWLSYHGSWVSRELDYGDGH</sequence>
<dbReference type="InterPro" id="IPR029062">
    <property type="entry name" value="Class_I_gatase-like"/>
</dbReference>
<dbReference type="Proteomes" id="UP000748025">
    <property type="component" value="Unassembled WGS sequence"/>
</dbReference>
<organism evidence="2 3">
    <name type="scientific">Claviceps pusilla</name>
    <dbReference type="NCBI Taxonomy" id="123648"/>
    <lineage>
        <taxon>Eukaryota</taxon>
        <taxon>Fungi</taxon>
        <taxon>Dikarya</taxon>
        <taxon>Ascomycota</taxon>
        <taxon>Pezizomycotina</taxon>
        <taxon>Sordariomycetes</taxon>
        <taxon>Hypocreomycetidae</taxon>
        <taxon>Hypocreales</taxon>
        <taxon>Clavicipitaceae</taxon>
        <taxon>Claviceps</taxon>
    </lineage>
</organism>
<evidence type="ECO:0000259" key="1">
    <source>
        <dbReference type="Pfam" id="PF01965"/>
    </source>
</evidence>
<dbReference type="AlphaFoldDB" id="A0A9P7SW73"/>
<dbReference type="Gene3D" id="3.40.50.880">
    <property type="match status" value="1"/>
</dbReference>
<proteinExistence type="predicted"/>
<evidence type="ECO:0000313" key="3">
    <source>
        <dbReference type="Proteomes" id="UP000748025"/>
    </source>
</evidence>
<dbReference type="InterPro" id="IPR002818">
    <property type="entry name" value="DJ-1/PfpI"/>
</dbReference>
<dbReference type="EMBL" id="SRPW01003557">
    <property type="protein sequence ID" value="KAG5986676.1"/>
    <property type="molecule type" value="Genomic_DNA"/>
</dbReference>
<dbReference type="SUPFAM" id="SSF52317">
    <property type="entry name" value="Class I glutamine amidotransferase-like"/>
    <property type="match status" value="1"/>
</dbReference>
<name>A0A9P7SW73_9HYPO</name>
<dbReference type="InterPro" id="IPR052158">
    <property type="entry name" value="INH-QAR"/>
</dbReference>
<reference evidence="2" key="1">
    <citation type="journal article" date="2020" name="bioRxiv">
        <title>Whole genome comparisons of ergot fungi reveals the divergence and evolution of species within the genus Claviceps are the result of varying mechanisms driving genome evolution and host range expansion.</title>
        <authorList>
            <person name="Wyka S.A."/>
            <person name="Mondo S.J."/>
            <person name="Liu M."/>
            <person name="Dettman J."/>
            <person name="Nalam V."/>
            <person name="Broders K.D."/>
        </authorList>
    </citation>
    <scope>NUCLEOTIDE SEQUENCE</scope>
    <source>
        <strain evidence="2">CCC 602</strain>
    </source>
</reference>
<dbReference type="PANTHER" id="PTHR43130">
    <property type="entry name" value="ARAC-FAMILY TRANSCRIPTIONAL REGULATOR"/>
    <property type="match status" value="1"/>
</dbReference>
<dbReference type="PANTHER" id="PTHR43130:SF7">
    <property type="entry name" value="DJ-1_PFPI DOMAIN-CONTAINING PROTEIN"/>
    <property type="match status" value="1"/>
</dbReference>
<protein>
    <recommendedName>
        <fullName evidence="1">DJ-1/PfpI domain-containing protein</fullName>
    </recommendedName>
</protein>
<dbReference type="Pfam" id="PF01965">
    <property type="entry name" value="DJ-1_PfpI"/>
    <property type="match status" value="1"/>
</dbReference>
<dbReference type="OrthoDB" id="543156at2759"/>
<keyword evidence="3" id="KW-1185">Reference proteome</keyword>
<accession>A0A9P7SW73</accession>
<gene>
    <name evidence="2" type="ORF">E4U43_005401</name>
</gene>
<feature type="domain" description="DJ-1/PfpI" evidence="1">
    <location>
        <begin position="60"/>
        <end position="181"/>
    </location>
</feature>
<evidence type="ECO:0000313" key="2">
    <source>
        <dbReference type="EMBL" id="KAG5986676.1"/>
    </source>
</evidence>
<comment type="caution">
    <text evidence="2">The sequence shown here is derived from an EMBL/GenBank/DDBJ whole genome shotgun (WGS) entry which is preliminary data.</text>
</comment>